<evidence type="ECO:0000259" key="1">
    <source>
        <dbReference type="Pfam" id="PF01261"/>
    </source>
</evidence>
<dbReference type="AlphaFoldDB" id="A0A328TVK3"/>
<sequence>MMLSNGTGPNWSNGRTARRPLTWGYALVWYHGFIRQGEYGSMLGKLDFLKRHGLVTTGAGLSEVVGMDAAERDRVGEELAKHGLRLTPRIKFDYLNAGKEDRERETERIAEELRKWLPLMRGQIVTTEMCAGHRFDRKLPLEEKLARVSEALAPLAAICSELGAPLGVENHGDFYIADLVQLCQATKQLYIYLDTGNTYLIGERPLPAFELAAPYTIGTHFKDHIVGPRPDVYPLQFEVKGAVLGEGDVPLRECYELLMKHAPLKDKLVLEVEMIAPTDMDPQLCLERSLQFIQSLEPAAGSPAASQEGEIVQ</sequence>
<reference evidence="2 3" key="1">
    <citation type="submission" date="2018-06" db="EMBL/GenBank/DDBJ databases">
        <title>Paenibacillus montanisoli sp. nov., isolated from mountain area soil.</title>
        <authorList>
            <person name="Wu M."/>
        </authorList>
    </citation>
    <scope>NUCLEOTIDE SEQUENCE [LARGE SCALE GENOMIC DNA]</scope>
    <source>
        <strain evidence="2 3">RA17</strain>
    </source>
</reference>
<accession>A0A328TVK3</accession>
<dbReference type="OrthoDB" id="256906at2"/>
<dbReference type="RefSeq" id="WP_112885245.1">
    <property type="nucleotide sequence ID" value="NZ_QLUW01000006.1"/>
</dbReference>
<protein>
    <recommendedName>
        <fullName evidence="1">Xylose isomerase-like TIM barrel domain-containing protein</fullName>
    </recommendedName>
</protein>
<proteinExistence type="predicted"/>
<gene>
    <name evidence="2" type="ORF">DL346_25685</name>
</gene>
<dbReference type="InterPro" id="IPR013022">
    <property type="entry name" value="Xyl_isomerase-like_TIM-brl"/>
</dbReference>
<dbReference type="EMBL" id="QLUW01000006">
    <property type="protein sequence ID" value="RAP73662.1"/>
    <property type="molecule type" value="Genomic_DNA"/>
</dbReference>
<evidence type="ECO:0000313" key="3">
    <source>
        <dbReference type="Proteomes" id="UP000249260"/>
    </source>
</evidence>
<comment type="caution">
    <text evidence="2">The sequence shown here is derived from an EMBL/GenBank/DDBJ whole genome shotgun (WGS) entry which is preliminary data.</text>
</comment>
<dbReference type="PANTHER" id="PTHR12110:SF53">
    <property type="entry name" value="BLR5974 PROTEIN"/>
    <property type="match status" value="1"/>
</dbReference>
<feature type="domain" description="Xylose isomerase-like TIM barrel" evidence="1">
    <location>
        <begin position="64"/>
        <end position="292"/>
    </location>
</feature>
<keyword evidence="3" id="KW-1185">Reference proteome</keyword>
<dbReference type="SUPFAM" id="SSF51658">
    <property type="entry name" value="Xylose isomerase-like"/>
    <property type="match status" value="1"/>
</dbReference>
<dbReference type="Pfam" id="PF01261">
    <property type="entry name" value="AP_endonuc_2"/>
    <property type="match status" value="1"/>
</dbReference>
<dbReference type="PANTHER" id="PTHR12110">
    <property type="entry name" value="HYDROXYPYRUVATE ISOMERASE"/>
    <property type="match status" value="1"/>
</dbReference>
<dbReference type="InterPro" id="IPR050312">
    <property type="entry name" value="IolE/XylAMocC-like"/>
</dbReference>
<organism evidence="2 3">
    <name type="scientific">Paenibacillus montanisoli</name>
    <dbReference type="NCBI Taxonomy" id="2081970"/>
    <lineage>
        <taxon>Bacteria</taxon>
        <taxon>Bacillati</taxon>
        <taxon>Bacillota</taxon>
        <taxon>Bacilli</taxon>
        <taxon>Bacillales</taxon>
        <taxon>Paenibacillaceae</taxon>
        <taxon>Paenibacillus</taxon>
    </lineage>
</organism>
<name>A0A328TVK3_9BACL</name>
<dbReference type="Gene3D" id="3.20.20.150">
    <property type="entry name" value="Divalent-metal-dependent TIM barrel enzymes"/>
    <property type="match status" value="1"/>
</dbReference>
<dbReference type="InterPro" id="IPR036237">
    <property type="entry name" value="Xyl_isomerase-like_sf"/>
</dbReference>
<dbReference type="Proteomes" id="UP000249260">
    <property type="component" value="Unassembled WGS sequence"/>
</dbReference>
<evidence type="ECO:0000313" key="2">
    <source>
        <dbReference type="EMBL" id="RAP73662.1"/>
    </source>
</evidence>